<evidence type="ECO:0000256" key="1">
    <source>
        <dbReference type="SAM" id="MobiDB-lite"/>
    </source>
</evidence>
<dbReference type="PANTHER" id="PTHR47595:SF1">
    <property type="entry name" value="MYB_SANT-LIKE DNA-BINDING DOMAIN-CONTAINING PROTEIN"/>
    <property type="match status" value="1"/>
</dbReference>
<feature type="region of interest" description="Disordered" evidence="1">
    <location>
        <begin position="76"/>
        <end position="97"/>
    </location>
</feature>
<feature type="domain" description="Myb/SANT-like DNA-binding" evidence="2">
    <location>
        <begin position="107"/>
        <end position="189"/>
    </location>
</feature>
<dbReference type="PANTHER" id="PTHR47595">
    <property type="entry name" value="HEAT SHOCK 70 KDA PROTEIN 14"/>
    <property type="match status" value="1"/>
</dbReference>
<dbReference type="Proteomes" id="UP000078492">
    <property type="component" value="Unassembled WGS sequence"/>
</dbReference>
<dbReference type="EMBL" id="KQ979647">
    <property type="protein sequence ID" value="KYN20005.1"/>
    <property type="molecule type" value="Genomic_DNA"/>
</dbReference>
<protein>
    <recommendedName>
        <fullName evidence="2">Myb/SANT-like DNA-binding domain-containing protein</fullName>
    </recommendedName>
</protein>
<evidence type="ECO:0000313" key="4">
    <source>
        <dbReference type="Proteomes" id="UP000078492"/>
    </source>
</evidence>
<dbReference type="Gene3D" id="1.10.10.60">
    <property type="entry name" value="Homeodomain-like"/>
    <property type="match status" value="1"/>
</dbReference>
<accession>A0A151J7Q0</accession>
<dbReference type="Pfam" id="PF13837">
    <property type="entry name" value="Myb_DNA-bind_4"/>
    <property type="match status" value="1"/>
</dbReference>
<name>A0A151J7Q0_9HYME</name>
<gene>
    <name evidence="3" type="ORF">ALC57_07646</name>
</gene>
<dbReference type="InterPro" id="IPR044822">
    <property type="entry name" value="Myb_DNA-bind_4"/>
</dbReference>
<keyword evidence="4" id="KW-1185">Reference proteome</keyword>
<feature type="region of interest" description="Disordered" evidence="1">
    <location>
        <begin position="266"/>
        <end position="287"/>
    </location>
</feature>
<feature type="compositionally biased region" description="Basic and acidic residues" evidence="1">
    <location>
        <begin position="230"/>
        <end position="243"/>
    </location>
</feature>
<organism evidence="3 4">
    <name type="scientific">Trachymyrmex cornetzi</name>
    <dbReference type="NCBI Taxonomy" id="471704"/>
    <lineage>
        <taxon>Eukaryota</taxon>
        <taxon>Metazoa</taxon>
        <taxon>Ecdysozoa</taxon>
        <taxon>Arthropoda</taxon>
        <taxon>Hexapoda</taxon>
        <taxon>Insecta</taxon>
        <taxon>Pterygota</taxon>
        <taxon>Neoptera</taxon>
        <taxon>Endopterygota</taxon>
        <taxon>Hymenoptera</taxon>
        <taxon>Apocrita</taxon>
        <taxon>Aculeata</taxon>
        <taxon>Formicoidea</taxon>
        <taxon>Formicidae</taxon>
        <taxon>Myrmicinae</taxon>
        <taxon>Trachymyrmex</taxon>
    </lineage>
</organism>
<feature type="compositionally biased region" description="Low complexity" evidence="1">
    <location>
        <begin position="76"/>
        <end position="85"/>
    </location>
</feature>
<sequence>MSDQLISVPIFVEDTGETIILKLSSQDAAKVIKDINHMTSLINNVYKKRNKNLINQESVQIPIDKSNQIDSSVMSSSNISSCISSPETQEFDDDPKDQTNDKSLFIWPSACIYLLLDKYEEWEGEFVAGTKRHNKIWEAIADNMKKINNKYTMTGPQCQSKLNGLKKTYKKILDHNSVSGNDRKTWPYFIGSKCIVNIMHEIFGKSGWANPKAIATEVGPSNEQNILSESDSKNSKDGAKKTNKRKIETVIDNFISDIKEERIEREKRRQTKETLFQDLKDQRERQHKEKMEIMEKWFNVIAKK</sequence>
<feature type="region of interest" description="Disordered" evidence="1">
    <location>
        <begin position="221"/>
        <end position="243"/>
    </location>
</feature>
<feature type="compositionally biased region" description="Basic and acidic residues" evidence="1">
    <location>
        <begin position="278"/>
        <end position="287"/>
    </location>
</feature>
<proteinExistence type="predicted"/>
<evidence type="ECO:0000259" key="2">
    <source>
        <dbReference type="Pfam" id="PF13837"/>
    </source>
</evidence>
<reference evidence="3 4" key="1">
    <citation type="submission" date="2015-09" db="EMBL/GenBank/DDBJ databases">
        <title>Trachymyrmex cornetzi WGS genome.</title>
        <authorList>
            <person name="Nygaard S."/>
            <person name="Hu H."/>
            <person name="Boomsma J."/>
            <person name="Zhang G."/>
        </authorList>
    </citation>
    <scope>NUCLEOTIDE SEQUENCE [LARGE SCALE GENOMIC DNA]</scope>
    <source>
        <strain evidence="3">Tcor2-1</strain>
        <tissue evidence="3">Whole body</tissue>
    </source>
</reference>
<dbReference type="AlphaFoldDB" id="A0A151J7Q0"/>
<evidence type="ECO:0000313" key="3">
    <source>
        <dbReference type="EMBL" id="KYN20005.1"/>
    </source>
</evidence>